<dbReference type="InterPro" id="IPR002017">
    <property type="entry name" value="Spectrin_repeat"/>
</dbReference>
<dbReference type="SMART" id="SM01184">
    <property type="entry name" value="efhand_Ca_insen"/>
    <property type="match status" value="1"/>
</dbReference>
<dbReference type="PROSITE" id="PS50222">
    <property type="entry name" value="EF_HAND_2"/>
    <property type="match status" value="2"/>
</dbReference>
<dbReference type="InterPro" id="IPR018159">
    <property type="entry name" value="Spectrin/alpha-actinin"/>
</dbReference>
<dbReference type="PANTHER" id="PTHR11915">
    <property type="entry name" value="SPECTRIN/FILAMIN RELATED CYTOSKELETAL PROTEIN"/>
    <property type="match status" value="1"/>
</dbReference>
<dbReference type="CDD" id="cd00176">
    <property type="entry name" value="SPEC"/>
    <property type="match status" value="1"/>
</dbReference>
<keyword evidence="7" id="KW-1185">Reference proteome</keyword>
<dbReference type="Pfam" id="PF00435">
    <property type="entry name" value="Spectrin"/>
    <property type="match status" value="2"/>
</dbReference>
<name>A0A7R9M1X6_9ACAR</name>
<dbReference type="Proteomes" id="UP000728032">
    <property type="component" value="Unassembled WGS sequence"/>
</dbReference>
<reference evidence="6" key="1">
    <citation type="submission" date="2020-11" db="EMBL/GenBank/DDBJ databases">
        <authorList>
            <person name="Tran Van P."/>
        </authorList>
    </citation>
    <scope>NUCLEOTIDE SEQUENCE</scope>
</reference>
<dbReference type="FunFam" id="1.10.238.10:FF:000020">
    <property type="entry name" value="spectrin alpha chain, non-erythrocytic 1"/>
    <property type="match status" value="1"/>
</dbReference>
<dbReference type="GO" id="GO:0003779">
    <property type="term" value="F:actin binding"/>
    <property type="evidence" value="ECO:0007669"/>
    <property type="project" value="UniProtKB-KW"/>
</dbReference>
<evidence type="ECO:0000256" key="4">
    <source>
        <dbReference type="ARBA" id="ARBA00023203"/>
    </source>
</evidence>
<evidence type="ECO:0000256" key="2">
    <source>
        <dbReference type="ARBA" id="ARBA00022737"/>
    </source>
</evidence>
<dbReference type="Pfam" id="PF13499">
    <property type="entry name" value="EF-hand_7"/>
    <property type="match status" value="1"/>
</dbReference>
<dbReference type="CDD" id="cd00051">
    <property type="entry name" value="EFh"/>
    <property type="match status" value="1"/>
</dbReference>
<dbReference type="Gene3D" id="1.10.238.10">
    <property type="entry name" value="EF-hand"/>
    <property type="match status" value="2"/>
</dbReference>
<dbReference type="PROSITE" id="PS00018">
    <property type="entry name" value="EF_HAND_1"/>
    <property type="match status" value="2"/>
</dbReference>
<dbReference type="OrthoDB" id="6018565at2759"/>
<keyword evidence="4" id="KW-0009">Actin-binding</keyword>
<dbReference type="InterPro" id="IPR018247">
    <property type="entry name" value="EF_Hand_1_Ca_BS"/>
</dbReference>
<evidence type="ECO:0000259" key="5">
    <source>
        <dbReference type="PROSITE" id="PS50222"/>
    </source>
</evidence>
<organism evidence="6">
    <name type="scientific">Oppiella nova</name>
    <dbReference type="NCBI Taxonomy" id="334625"/>
    <lineage>
        <taxon>Eukaryota</taxon>
        <taxon>Metazoa</taxon>
        <taxon>Ecdysozoa</taxon>
        <taxon>Arthropoda</taxon>
        <taxon>Chelicerata</taxon>
        <taxon>Arachnida</taxon>
        <taxon>Acari</taxon>
        <taxon>Acariformes</taxon>
        <taxon>Sarcoptiformes</taxon>
        <taxon>Oribatida</taxon>
        <taxon>Brachypylina</taxon>
        <taxon>Oppioidea</taxon>
        <taxon>Oppiidae</taxon>
        <taxon>Oppiella</taxon>
    </lineage>
</organism>
<dbReference type="AlphaFoldDB" id="A0A7R9M1X6"/>
<keyword evidence="1" id="KW-0479">Metal-binding</keyword>
<dbReference type="EMBL" id="OC919566">
    <property type="protein sequence ID" value="CAD7651558.1"/>
    <property type="molecule type" value="Genomic_DNA"/>
</dbReference>
<dbReference type="GO" id="GO:0005509">
    <property type="term" value="F:calcium ion binding"/>
    <property type="evidence" value="ECO:0007669"/>
    <property type="project" value="InterPro"/>
</dbReference>
<feature type="domain" description="EF-hand" evidence="5">
    <location>
        <begin position="262"/>
        <end position="297"/>
    </location>
</feature>
<dbReference type="SMART" id="SM00054">
    <property type="entry name" value="EFh"/>
    <property type="match status" value="2"/>
</dbReference>
<accession>A0A7R9M1X6</accession>
<dbReference type="InterPro" id="IPR014837">
    <property type="entry name" value="EF-hand_Ca_insen"/>
</dbReference>
<dbReference type="InterPro" id="IPR011992">
    <property type="entry name" value="EF-hand-dom_pair"/>
</dbReference>
<dbReference type="Pfam" id="PF08726">
    <property type="entry name" value="EFhand_Ca_insen"/>
    <property type="match status" value="1"/>
</dbReference>
<dbReference type="SUPFAM" id="SSF47473">
    <property type="entry name" value="EF-hand"/>
    <property type="match status" value="1"/>
</dbReference>
<evidence type="ECO:0000256" key="1">
    <source>
        <dbReference type="ARBA" id="ARBA00022723"/>
    </source>
</evidence>
<protein>
    <recommendedName>
        <fullName evidence="5">EF-hand domain-containing protein</fullName>
    </recommendedName>
</protein>
<dbReference type="SMART" id="SM00150">
    <property type="entry name" value="SPEC"/>
    <property type="match status" value="2"/>
</dbReference>
<dbReference type="InterPro" id="IPR002048">
    <property type="entry name" value="EF_hand_dom"/>
</dbReference>
<dbReference type="Gene3D" id="1.20.58.60">
    <property type="match status" value="2"/>
</dbReference>
<evidence type="ECO:0000313" key="7">
    <source>
        <dbReference type="Proteomes" id="UP000728032"/>
    </source>
</evidence>
<dbReference type="SUPFAM" id="SSF46966">
    <property type="entry name" value="Spectrin repeat"/>
    <property type="match status" value="2"/>
</dbReference>
<proteinExistence type="predicted"/>
<dbReference type="FunFam" id="1.20.58.60:FF:000078">
    <property type="entry name" value="Spectrin alpha chain, non-erythrocytic 1"/>
    <property type="match status" value="1"/>
</dbReference>
<dbReference type="EMBL" id="CAJPVJ010004741">
    <property type="protein sequence ID" value="CAG2168875.1"/>
    <property type="molecule type" value="Genomic_DNA"/>
</dbReference>
<evidence type="ECO:0000256" key="3">
    <source>
        <dbReference type="ARBA" id="ARBA00022837"/>
    </source>
</evidence>
<evidence type="ECO:0000313" key="6">
    <source>
        <dbReference type="EMBL" id="CAD7651558.1"/>
    </source>
</evidence>
<dbReference type="FunFam" id="1.20.58.60:FF:000035">
    <property type="entry name" value="Spectrin alpha chain, non-erythrocytic 1"/>
    <property type="match status" value="1"/>
</dbReference>
<keyword evidence="2" id="KW-0677">Repeat</keyword>
<feature type="domain" description="EF-hand" evidence="5">
    <location>
        <begin position="305"/>
        <end position="340"/>
    </location>
</feature>
<gene>
    <name evidence="6" type="ORF">ONB1V03_LOCUS8359</name>
</gene>
<sequence>MLGASEARKQRLLKMQDQFKQIEDLFLTFAKKASAFNSWFENAEEDLTDPVRCNSIEEIRALRDAHHQFQQSLSGAQRDFEVLAQLDRQIKSFNVGPNPYTWFTMEALEDTWRNLQKIIQERDVELAKEYQRQEENDRLRREFAKYSNAFHHWITETRYVWPLAAEGKGTSSMMEGSGTLEAQLDATRRKAADVRAKRSDLKKIEDLGAILEEHLILDNRYTEHSTVGLAQQWDQLDQLGMRMQHNLEQQIQARNQSGVSEDALKEFSMMFKHFDKDKSGRLNHQEFKSCLRALGYDLPMVEEGQPDPEFEQILNAVDPNRDGYVSLQEYMAFMISRETENVTTSEEIENAFRAIAANERAYVTADDLYQNLTKEMAEYCMRRMKKYVDPKTGREVANGYDYIDFTRTLFQN</sequence>
<keyword evidence="3" id="KW-0106">Calcium</keyword>